<dbReference type="AlphaFoldDB" id="A0A0J5W1V2"/>
<evidence type="ECO:0000313" key="1">
    <source>
        <dbReference type="EMBL" id="KML41971.1"/>
    </source>
</evidence>
<reference evidence="1 2" key="1">
    <citation type="submission" date="2015-05" db="EMBL/GenBank/DDBJ databases">
        <title>Draft genome of Burkholderia cepacia LK29.</title>
        <authorList>
            <person name="Chan X.Y."/>
        </authorList>
    </citation>
    <scope>NUCLEOTIDE SEQUENCE [LARGE SCALE GENOMIC DNA]</scope>
    <source>
        <strain evidence="1 2">LK29</strain>
    </source>
</reference>
<accession>A0A0J5W1V2</accession>
<dbReference type="EMBL" id="LDWR01000108">
    <property type="protein sequence ID" value="KML41971.1"/>
    <property type="molecule type" value="Genomic_DNA"/>
</dbReference>
<comment type="caution">
    <text evidence="1">The sequence shown here is derived from an EMBL/GenBank/DDBJ whole genome shotgun (WGS) entry which is preliminary data.</text>
</comment>
<organism evidence="1 2">
    <name type="scientific">Burkholderia cepacia</name>
    <name type="common">Pseudomonas cepacia</name>
    <dbReference type="NCBI Taxonomy" id="292"/>
    <lineage>
        <taxon>Bacteria</taxon>
        <taxon>Pseudomonadati</taxon>
        <taxon>Pseudomonadota</taxon>
        <taxon>Betaproteobacteria</taxon>
        <taxon>Burkholderiales</taxon>
        <taxon>Burkholderiaceae</taxon>
        <taxon>Burkholderia</taxon>
        <taxon>Burkholderia cepacia complex</taxon>
    </lineage>
</organism>
<gene>
    <name evidence="1" type="ORF">VL15_37900</name>
</gene>
<evidence type="ECO:0000313" key="2">
    <source>
        <dbReference type="Proteomes" id="UP000036338"/>
    </source>
</evidence>
<proteinExistence type="predicted"/>
<dbReference type="Proteomes" id="UP000036338">
    <property type="component" value="Unassembled WGS sequence"/>
</dbReference>
<protein>
    <submittedName>
        <fullName evidence="1">Uncharacterized protein</fullName>
    </submittedName>
</protein>
<name>A0A0J5W1V2_BURCE</name>
<dbReference type="PATRIC" id="fig|292.27.peg.291"/>
<sequence>MFPQGAGELIGLHQHVSDICQTGGVAVKVPLRERLFVTRIRLGVGLPHYLACVVLGVREQMIAAPFRSNPGSAQ</sequence>